<sequence length="141" mass="16192">MDKYILVDTGYWFGLLDPSDSYHQQAQEVAEIISDYTLIIPFPTLYEVLNSSFIKNKAALENLENLIKSEKTALIYDESYRDNALHNVYQVHKSPIPKVALVDSIIREILKDINIKVDGLVTFNVKDFKDLCDIRNISIIP</sequence>
<organism evidence="1 2">
    <name type="scientific">Flavobacterium album</name>
    <dbReference type="NCBI Taxonomy" id="2175091"/>
    <lineage>
        <taxon>Bacteria</taxon>
        <taxon>Pseudomonadati</taxon>
        <taxon>Bacteroidota</taxon>
        <taxon>Flavobacteriia</taxon>
        <taxon>Flavobacteriales</taxon>
        <taxon>Flavobacteriaceae</taxon>
        <taxon>Flavobacterium</taxon>
    </lineage>
</organism>
<dbReference type="OrthoDB" id="1452603at2"/>
<evidence type="ECO:0000313" key="1">
    <source>
        <dbReference type="EMBL" id="AWH84556.1"/>
    </source>
</evidence>
<dbReference type="RefSeq" id="WP_108777262.1">
    <property type="nucleotide sequence ID" value="NZ_CP029186.1"/>
</dbReference>
<evidence type="ECO:0000313" key="2">
    <source>
        <dbReference type="Proteomes" id="UP000244929"/>
    </source>
</evidence>
<dbReference type="KEGG" id="falb:HYN59_05230"/>
<dbReference type="InterPro" id="IPR029060">
    <property type="entry name" value="PIN-like_dom_sf"/>
</dbReference>
<dbReference type="Proteomes" id="UP000244929">
    <property type="component" value="Chromosome"/>
</dbReference>
<evidence type="ECO:0008006" key="3">
    <source>
        <dbReference type="Google" id="ProtNLM"/>
    </source>
</evidence>
<dbReference type="AlphaFoldDB" id="A0A2S1QVZ2"/>
<reference evidence="1 2" key="1">
    <citation type="submission" date="2018-04" db="EMBL/GenBank/DDBJ databases">
        <title>Genome sequencing of Flavobacterium sp. HYN0059.</title>
        <authorList>
            <person name="Yi H."/>
            <person name="Baek C."/>
        </authorList>
    </citation>
    <scope>NUCLEOTIDE SEQUENCE [LARGE SCALE GENOMIC DNA]</scope>
    <source>
        <strain evidence="1 2">HYN0059</strain>
    </source>
</reference>
<gene>
    <name evidence="1" type="ORF">HYN59_05230</name>
</gene>
<dbReference type="EMBL" id="CP029186">
    <property type="protein sequence ID" value="AWH84556.1"/>
    <property type="molecule type" value="Genomic_DNA"/>
</dbReference>
<keyword evidence="2" id="KW-1185">Reference proteome</keyword>
<dbReference type="SUPFAM" id="SSF88723">
    <property type="entry name" value="PIN domain-like"/>
    <property type="match status" value="1"/>
</dbReference>
<dbReference type="Gene3D" id="3.40.50.1010">
    <property type="entry name" value="5'-nuclease"/>
    <property type="match status" value="1"/>
</dbReference>
<proteinExistence type="predicted"/>
<protein>
    <recommendedName>
        <fullName evidence="3">PIN domain-containing protein</fullName>
    </recommendedName>
</protein>
<name>A0A2S1QVZ2_9FLAO</name>
<accession>A0A2S1QVZ2</accession>